<keyword evidence="2" id="KW-1185">Reference proteome</keyword>
<dbReference type="Proteomes" id="UP000249453">
    <property type="component" value="Unassembled WGS sequence"/>
</dbReference>
<comment type="caution">
    <text evidence="1">The sequence shown here is derived from an EMBL/GenBank/DDBJ whole genome shotgun (WGS) entry which is preliminary data.</text>
</comment>
<dbReference type="OrthoDB" id="8418016at2"/>
<accession>A0A364JVL0</accession>
<gene>
    <name evidence="1" type="ORF">C7374_105206</name>
</gene>
<dbReference type="EMBL" id="QLMK01000005">
    <property type="protein sequence ID" value="RAK29155.1"/>
    <property type="molecule type" value="Genomic_DNA"/>
</dbReference>
<reference evidence="1 2" key="1">
    <citation type="submission" date="2018-06" db="EMBL/GenBank/DDBJ databases">
        <title>Genomic Encyclopedia of Type Strains, Phase IV (KMG-IV): sequencing the most valuable type-strain genomes for metagenomic binning, comparative biology and taxonomic classification.</title>
        <authorList>
            <person name="Goeker M."/>
        </authorList>
    </citation>
    <scope>NUCLEOTIDE SEQUENCE [LARGE SCALE GENOMIC DNA]</scope>
    <source>
        <strain evidence="1 2">DSM 26720</strain>
    </source>
</reference>
<sequence length="498" mass="51425">MPIVKMPDGTLVRFPDDMPREQIRDMIASKFPEVVPQHSNGSGYGQQAFSGLLEGATGALGAPVDLVNNFLVKPAVSGVNALLGTNLKASESPLGGAAGLRQGLAISPESQEKGVQIARRVAQSVGGAAVPAAGTARTMGQVAAQLATGFGGGVGGAAAQQLAPGNIGAEIAGDLIGGLATGGTIAGLANRSARKSAEKAVPTVEQLKEQASGLYQKAEKNGVTATQQQTKNLADEFRGIAEREGLIYPDGQVSASYPKAAEALRMTNAYSKGEMNPTQMQVVRDTLSDAAYTTEGKESRIATQMLKKFDEFTAPLAPEFPQARQISQRYLKGEKLEKLRELAKNASNNYTQSGFDNALRQQYRGLSDRIIKGQEGGWSPEQIAAINRVANGTPVSRLATWAGKAAPKGVVSTGASVGLPFYIGNAFGGPQVGILASLGTAGGGFAAQTAASNMRSRYGLLAELMARNGGPVAAQNNPELLGGILGALMASQAASQSD</sequence>
<proteinExistence type="predicted"/>
<dbReference type="AlphaFoldDB" id="A0A364JVL0"/>
<dbReference type="RefSeq" id="WP_111575306.1">
    <property type="nucleotide sequence ID" value="NZ_JBHEEY010000004.1"/>
</dbReference>
<protein>
    <submittedName>
        <fullName evidence="1">Uncharacterized protein</fullName>
    </submittedName>
</protein>
<evidence type="ECO:0000313" key="2">
    <source>
        <dbReference type="Proteomes" id="UP000249453"/>
    </source>
</evidence>
<name>A0A364JVL0_9HYPH</name>
<organism evidence="1 2">
    <name type="scientific">Falsochrobactrum ovis</name>
    <dbReference type="NCBI Taxonomy" id="1293442"/>
    <lineage>
        <taxon>Bacteria</taxon>
        <taxon>Pseudomonadati</taxon>
        <taxon>Pseudomonadota</taxon>
        <taxon>Alphaproteobacteria</taxon>
        <taxon>Hyphomicrobiales</taxon>
        <taxon>Brucellaceae</taxon>
        <taxon>Falsochrobactrum</taxon>
    </lineage>
</organism>
<evidence type="ECO:0000313" key="1">
    <source>
        <dbReference type="EMBL" id="RAK29155.1"/>
    </source>
</evidence>